<reference evidence="2 3" key="1">
    <citation type="submission" date="2024-03" db="EMBL/GenBank/DDBJ databases">
        <title>The Acrasis kona genome and developmental transcriptomes reveal deep origins of eukaryotic multicellular pathways.</title>
        <authorList>
            <person name="Sheikh S."/>
            <person name="Fu C.-J."/>
            <person name="Brown M.W."/>
            <person name="Baldauf S.L."/>
        </authorList>
    </citation>
    <scope>NUCLEOTIDE SEQUENCE [LARGE SCALE GENOMIC DNA]</scope>
    <source>
        <strain evidence="2 3">ATCC MYA-3509</strain>
    </source>
</reference>
<dbReference type="AlphaFoldDB" id="A0AAW2Z4X6"/>
<feature type="transmembrane region" description="Helical" evidence="1">
    <location>
        <begin position="252"/>
        <end position="272"/>
    </location>
</feature>
<accession>A0AAW2Z4X6</accession>
<feature type="transmembrane region" description="Helical" evidence="1">
    <location>
        <begin position="76"/>
        <end position="101"/>
    </location>
</feature>
<keyword evidence="1" id="KW-1133">Transmembrane helix</keyword>
<name>A0AAW2Z4X6_9EUKA</name>
<feature type="transmembrane region" description="Helical" evidence="1">
    <location>
        <begin position="113"/>
        <end position="138"/>
    </location>
</feature>
<evidence type="ECO:0000313" key="3">
    <source>
        <dbReference type="Proteomes" id="UP001431209"/>
    </source>
</evidence>
<evidence type="ECO:0000256" key="1">
    <source>
        <dbReference type="SAM" id="Phobius"/>
    </source>
</evidence>
<keyword evidence="1" id="KW-0472">Membrane</keyword>
<feature type="transmembrane region" description="Helical" evidence="1">
    <location>
        <begin position="211"/>
        <end position="232"/>
    </location>
</feature>
<comment type="caution">
    <text evidence="2">The sequence shown here is derived from an EMBL/GenBank/DDBJ whole genome shotgun (WGS) entry which is preliminary data.</text>
</comment>
<sequence length="274" mass="30610">MNQTLSQTEVNTKYYDIAPGSVTVTQPVSRVVEYEIGGDKITRIMHIITSASAILMFSGAAMVLSGAAMFLKDRDYFHNTIGIVMTIGFGLWILSSLLSFAGSFRRYNKKDGYVWSNIISSFLLLLASVVLVIGAAFWLCNMNLQYTGRIMWIIGGGLLTVSLFIRLLGVFWDATDLYRHETYLPSESLPLRRNEGALVDFKPTKSHKTAIWGNVLASTLYLAGATTFWVATYAMRMLWPTNQKDGFEHFTGILWIISMGLFIAGSIAHFIARK</sequence>
<dbReference type="EMBL" id="JAOPGA020001015">
    <property type="protein sequence ID" value="KAL0484028.1"/>
    <property type="molecule type" value="Genomic_DNA"/>
</dbReference>
<proteinExistence type="predicted"/>
<evidence type="ECO:0000313" key="2">
    <source>
        <dbReference type="EMBL" id="KAL0484028.1"/>
    </source>
</evidence>
<keyword evidence="1" id="KW-0812">Transmembrane</keyword>
<feature type="transmembrane region" description="Helical" evidence="1">
    <location>
        <begin position="47"/>
        <end position="70"/>
    </location>
</feature>
<organism evidence="2 3">
    <name type="scientific">Acrasis kona</name>
    <dbReference type="NCBI Taxonomy" id="1008807"/>
    <lineage>
        <taxon>Eukaryota</taxon>
        <taxon>Discoba</taxon>
        <taxon>Heterolobosea</taxon>
        <taxon>Tetramitia</taxon>
        <taxon>Eutetramitia</taxon>
        <taxon>Acrasidae</taxon>
        <taxon>Acrasis</taxon>
    </lineage>
</organism>
<dbReference type="Proteomes" id="UP001431209">
    <property type="component" value="Unassembled WGS sequence"/>
</dbReference>
<keyword evidence="3" id="KW-1185">Reference proteome</keyword>
<feature type="transmembrane region" description="Helical" evidence="1">
    <location>
        <begin position="150"/>
        <end position="172"/>
    </location>
</feature>
<protein>
    <submittedName>
        <fullName evidence="2">Developmentally-regulated membrane protein</fullName>
    </submittedName>
</protein>
<gene>
    <name evidence="2" type="ORF">AKO1_004654</name>
</gene>